<dbReference type="GO" id="GO:0006646">
    <property type="term" value="P:phosphatidylethanolamine biosynthetic process"/>
    <property type="evidence" value="ECO:0007669"/>
    <property type="project" value="TreeGrafter"/>
</dbReference>
<dbReference type="Gene3D" id="3.30.200.20">
    <property type="entry name" value="Phosphorylase Kinase, domain 1"/>
    <property type="match status" value="1"/>
</dbReference>
<keyword evidence="5" id="KW-1185">Reference proteome</keyword>
<accession>A0AAP0CFG2</accession>
<gene>
    <name evidence="4" type="ORF">SSX86_026166</name>
</gene>
<dbReference type="EMBL" id="JBCNJP010000025">
    <property type="protein sequence ID" value="KAK9055086.1"/>
    <property type="molecule type" value="Genomic_DNA"/>
</dbReference>
<comment type="caution">
    <text evidence="4">The sequence shown here is derived from an EMBL/GenBank/DDBJ whole genome shotgun (WGS) entry which is preliminary data.</text>
</comment>
<name>A0AAP0CFG2_9ASTR</name>
<dbReference type="GO" id="GO:0004305">
    <property type="term" value="F:ethanolamine kinase activity"/>
    <property type="evidence" value="ECO:0007669"/>
    <property type="project" value="UniProtKB-EC"/>
</dbReference>
<evidence type="ECO:0000313" key="5">
    <source>
        <dbReference type="Proteomes" id="UP001408789"/>
    </source>
</evidence>
<sequence length="400" mass="46372">MAHIKEPPNFASHVAFPSRRNQRRFVHSQPNAMDVSVEAPNNGNLQIPHSSLTVDHTLPVPDMKPSLVKLCKDLFKKWSNLDESHFFAERVSGGITNLLLKVSVKEQNGNMVHITVRLYGPNTEYVINRERELQAIHYLSAAGFGAKLLGVFGNGMVQSFIHARTLEPLDLRKPKLAAEIAKQLNRFHQVKIPGSKEPQLWVDIFKFFERASTLTFDDHEKQKRYDSISFKEVHTELIKLKELTGRLDAPVVFAHNDLLSGNLMLNDDEEKLYFIDFEYGSYSYRGFDIGNHFNEYAGYDCDYTLYPNKDEQYHFLRNYLQPENPDKVPEKDLKLLYVETGCYMLASHLYWALWALIQAKMSPIDFDYLGYFFLRYNEYKRQKEAYLSLAESHLSQPATK</sequence>
<evidence type="ECO:0000256" key="3">
    <source>
        <dbReference type="ARBA" id="ARBA00038874"/>
    </source>
</evidence>
<dbReference type="Pfam" id="PF01633">
    <property type="entry name" value="Choline_kinase"/>
    <property type="match status" value="1"/>
</dbReference>
<evidence type="ECO:0000256" key="2">
    <source>
        <dbReference type="ARBA" id="ARBA00038211"/>
    </source>
</evidence>
<reference evidence="4 5" key="1">
    <citation type="submission" date="2024-04" db="EMBL/GenBank/DDBJ databases">
        <title>The reference genome of an endangered Asteraceae, Deinandra increscens subsp. villosa, native to the Central Coast of California.</title>
        <authorList>
            <person name="Guilliams M."/>
            <person name="Hasenstab-Lehman K."/>
            <person name="Meyer R."/>
            <person name="Mcevoy S."/>
        </authorList>
    </citation>
    <scope>NUCLEOTIDE SEQUENCE [LARGE SCALE GENOMIC DNA]</scope>
    <source>
        <tissue evidence="4">Leaf</tissue>
    </source>
</reference>
<evidence type="ECO:0000256" key="1">
    <source>
        <dbReference type="ARBA" id="ARBA00037883"/>
    </source>
</evidence>
<dbReference type="PANTHER" id="PTHR22603">
    <property type="entry name" value="CHOLINE/ETHANOALAMINE KINASE"/>
    <property type="match status" value="1"/>
</dbReference>
<dbReference type="Gene3D" id="3.90.1200.10">
    <property type="match status" value="1"/>
</dbReference>
<dbReference type="PANTHER" id="PTHR22603:SF66">
    <property type="entry name" value="ETHANOLAMINE KINASE"/>
    <property type="match status" value="1"/>
</dbReference>
<dbReference type="GO" id="GO:0005737">
    <property type="term" value="C:cytoplasm"/>
    <property type="evidence" value="ECO:0007669"/>
    <property type="project" value="TreeGrafter"/>
</dbReference>
<dbReference type="AlphaFoldDB" id="A0AAP0CFG2"/>
<dbReference type="EC" id="2.7.1.82" evidence="3"/>
<comment type="pathway">
    <text evidence="1">Phospholipid metabolism; phosphatidylethanolamine biosynthesis; phosphatidylethanolamine from ethanolamine: step 1/3.</text>
</comment>
<organism evidence="4 5">
    <name type="scientific">Deinandra increscens subsp. villosa</name>
    <dbReference type="NCBI Taxonomy" id="3103831"/>
    <lineage>
        <taxon>Eukaryota</taxon>
        <taxon>Viridiplantae</taxon>
        <taxon>Streptophyta</taxon>
        <taxon>Embryophyta</taxon>
        <taxon>Tracheophyta</taxon>
        <taxon>Spermatophyta</taxon>
        <taxon>Magnoliopsida</taxon>
        <taxon>eudicotyledons</taxon>
        <taxon>Gunneridae</taxon>
        <taxon>Pentapetalae</taxon>
        <taxon>asterids</taxon>
        <taxon>campanulids</taxon>
        <taxon>Asterales</taxon>
        <taxon>Asteraceae</taxon>
        <taxon>Asteroideae</taxon>
        <taxon>Heliantheae alliance</taxon>
        <taxon>Madieae</taxon>
        <taxon>Madiinae</taxon>
        <taxon>Deinandra</taxon>
    </lineage>
</organism>
<dbReference type="InterPro" id="IPR011009">
    <property type="entry name" value="Kinase-like_dom_sf"/>
</dbReference>
<protein>
    <recommendedName>
        <fullName evidence="3">ethanolamine kinase</fullName>
        <ecNumber evidence="3">2.7.1.82</ecNumber>
    </recommendedName>
</protein>
<comment type="similarity">
    <text evidence="2">Belongs to the choline/ethanolamine kinase family.</text>
</comment>
<dbReference type="CDD" id="cd05157">
    <property type="entry name" value="ETNK_euk"/>
    <property type="match status" value="1"/>
</dbReference>
<proteinExistence type="inferred from homology"/>
<evidence type="ECO:0000313" key="4">
    <source>
        <dbReference type="EMBL" id="KAK9055086.1"/>
    </source>
</evidence>
<dbReference type="Proteomes" id="UP001408789">
    <property type="component" value="Unassembled WGS sequence"/>
</dbReference>
<dbReference type="SUPFAM" id="SSF56112">
    <property type="entry name" value="Protein kinase-like (PK-like)"/>
    <property type="match status" value="1"/>
</dbReference>